<dbReference type="SUPFAM" id="SSF51735">
    <property type="entry name" value="NAD(P)-binding Rossmann-fold domains"/>
    <property type="match status" value="1"/>
</dbReference>
<dbReference type="PANTHER" id="PTHR10366:SF564">
    <property type="entry name" value="STEROL-4-ALPHA-CARBOXYLATE 3-DEHYDROGENASE, DECARBOXYLATING"/>
    <property type="match status" value="1"/>
</dbReference>
<dbReference type="RefSeq" id="XP_001482037.1">
    <property type="nucleotide sequence ID" value="XM_001481987.1"/>
</dbReference>
<dbReference type="OrthoDB" id="2735536at2759"/>
<organism evidence="4 5">
    <name type="scientific">Meyerozyma guilliermondii (strain ATCC 6260 / CBS 566 / DSM 6381 / JCM 1539 / NBRC 10279 / NRRL Y-324)</name>
    <name type="common">Yeast</name>
    <name type="synonym">Candida guilliermondii</name>
    <dbReference type="NCBI Taxonomy" id="294746"/>
    <lineage>
        <taxon>Eukaryota</taxon>
        <taxon>Fungi</taxon>
        <taxon>Dikarya</taxon>
        <taxon>Ascomycota</taxon>
        <taxon>Saccharomycotina</taxon>
        <taxon>Pichiomycetes</taxon>
        <taxon>Debaryomycetaceae</taxon>
        <taxon>Meyerozyma</taxon>
    </lineage>
</organism>
<dbReference type="Pfam" id="PF01370">
    <property type="entry name" value="Epimerase"/>
    <property type="match status" value="1"/>
</dbReference>
<dbReference type="InterPro" id="IPR036291">
    <property type="entry name" value="NAD(P)-bd_dom_sf"/>
</dbReference>
<keyword evidence="1" id="KW-0560">Oxidoreductase</keyword>
<dbReference type="FunFam" id="3.40.50.720:FF:000191">
    <property type="entry name" value="Methylglyoxal reductase (NADPH-dependent)"/>
    <property type="match status" value="1"/>
</dbReference>
<reference evidence="4 5" key="1">
    <citation type="journal article" date="2009" name="Nature">
        <title>Evolution of pathogenicity and sexual reproduction in eight Candida genomes.</title>
        <authorList>
            <person name="Butler G."/>
            <person name="Rasmussen M.D."/>
            <person name="Lin M.F."/>
            <person name="Santos M.A."/>
            <person name="Sakthikumar S."/>
            <person name="Munro C.A."/>
            <person name="Rheinbay E."/>
            <person name="Grabherr M."/>
            <person name="Forche A."/>
            <person name="Reedy J.L."/>
            <person name="Agrafioti I."/>
            <person name="Arnaud M.B."/>
            <person name="Bates S."/>
            <person name="Brown A.J."/>
            <person name="Brunke S."/>
            <person name="Costanzo M.C."/>
            <person name="Fitzpatrick D.A."/>
            <person name="de Groot P.W."/>
            <person name="Harris D."/>
            <person name="Hoyer L.L."/>
            <person name="Hube B."/>
            <person name="Klis F.M."/>
            <person name="Kodira C."/>
            <person name="Lennard N."/>
            <person name="Logue M.E."/>
            <person name="Martin R."/>
            <person name="Neiman A.M."/>
            <person name="Nikolaou E."/>
            <person name="Quail M.A."/>
            <person name="Quinn J."/>
            <person name="Santos M.C."/>
            <person name="Schmitzberger F.F."/>
            <person name="Sherlock G."/>
            <person name="Shah P."/>
            <person name="Silverstein K.A."/>
            <person name="Skrzypek M.S."/>
            <person name="Soll D."/>
            <person name="Staggs R."/>
            <person name="Stansfield I."/>
            <person name="Stumpf M.P."/>
            <person name="Sudbery P.E."/>
            <person name="Srikantha T."/>
            <person name="Zeng Q."/>
            <person name="Berman J."/>
            <person name="Berriman M."/>
            <person name="Heitman J."/>
            <person name="Gow N.A."/>
            <person name="Lorenz M.C."/>
            <person name="Birren B.W."/>
            <person name="Kellis M."/>
            <person name="Cuomo C.A."/>
        </authorList>
    </citation>
    <scope>NUCLEOTIDE SEQUENCE [LARGE SCALE GENOMIC DNA]</scope>
    <source>
        <strain evidence="5">ATCC 6260 / CBS 566 / DSM 6381 / JCM 1539 / NBRC 10279 / NRRL Y-324</strain>
    </source>
</reference>
<dbReference type="eggNOG" id="KOG1502">
    <property type="taxonomic scope" value="Eukaryota"/>
</dbReference>
<dbReference type="VEuPathDB" id="FungiDB:PGUG_05800"/>
<dbReference type="GO" id="GO:0016616">
    <property type="term" value="F:oxidoreductase activity, acting on the CH-OH group of donors, NAD or NADP as acceptor"/>
    <property type="evidence" value="ECO:0007669"/>
    <property type="project" value="TreeGrafter"/>
</dbReference>
<dbReference type="AlphaFoldDB" id="A5DR99"/>
<evidence type="ECO:0000256" key="2">
    <source>
        <dbReference type="ARBA" id="ARBA00023445"/>
    </source>
</evidence>
<dbReference type="CDD" id="cd05227">
    <property type="entry name" value="AR_SDR_e"/>
    <property type="match status" value="1"/>
</dbReference>
<dbReference type="InterPro" id="IPR050425">
    <property type="entry name" value="NAD(P)_dehydrat-like"/>
</dbReference>
<evidence type="ECO:0000256" key="1">
    <source>
        <dbReference type="ARBA" id="ARBA00023002"/>
    </source>
</evidence>
<keyword evidence="5" id="KW-1185">Reference proteome</keyword>
<dbReference type="InParanoid" id="A5DR99"/>
<comment type="similarity">
    <text evidence="2">Belongs to the NAD(P)-dependent epimerase/dehydratase family. Dihydroflavonol-4-reductase subfamily.</text>
</comment>
<proteinExistence type="inferred from homology"/>
<evidence type="ECO:0000313" key="5">
    <source>
        <dbReference type="Proteomes" id="UP000001997"/>
    </source>
</evidence>
<dbReference type="KEGG" id="pgu:PGUG_05800"/>
<dbReference type="EMBL" id="CH408162">
    <property type="protein sequence ID" value="EDK41702.1"/>
    <property type="molecule type" value="Genomic_DNA"/>
</dbReference>
<dbReference type="HOGENOM" id="CLU_007383_9_2_1"/>
<sequence length="331" mass="36502">MSTVFVSGATGFIAQHVIKQLIAKNYKVVGSVRSKEKGESLTEKFGSSFQYEVVADVAAEGAFDQALENHPEVTVFLHTASPFRFDVTDIQKELLDPATQGTENALRAIKIHGSQIKKVVVTSSYAAIMDLNTERNPEVTNTEASWNPGTAKDALQNPIAGYLISKKLAEKAAWDFVENEHPNFTLTTVNPAYVFGPQAFDSDVKDTLNTSSEIINKVLKLKQNEEIPTMTGAFIDVRDVAKAHLIAFENETAKGKRLALAEGRFSNHDIARVVHEHFPEAAIPQPDAQKSAQEKSVLCKLDFSETQRIFGSKYIDFDTSVVDSVKQILQK</sequence>
<accession>A5DR99</accession>
<dbReference type="InterPro" id="IPR001509">
    <property type="entry name" value="Epimerase_deHydtase"/>
</dbReference>
<protein>
    <recommendedName>
        <fullName evidence="3">NAD-dependent epimerase/dehydratase domain-containing protein</fullName>
    </recommendedName>
</protein>
<name>A5DR99_PICGU</name>
<dbReference type="Gene3D" id="3.40.50.720">
    <property type="entry name" value="NAD(P)-binding Rossmann-like Domain"/>
    <property type="match status" value="1"/>
</dbReference>
<evidence type="ECO:0000313" key="4">
    <source>
        <dbReference type="EMBL" id="EDK41702.1"/>
    </source>
</evidence>
<gene>
    <name evidence="4" type="ORF">PGUG_05800</name>
</gene>
<dbReference type="GeneID" id="5123798"/>
<dbReference type="Proteomes" id="UP000001997">
    <property type="component" value="Unassembled WGS sequence"/>
</dbReference>
<dbReference type="STRING" id="294746.A5DR99"/>
<feature type="domain" description="NAD-dependent epimerase/dehydratase" evidence="3">
    <location>
        <begin position="4"/>
        <end position="254"/>
    </location>
</feature>
<evidence type="ECO:0000259" key="3">
    <source>
        <dbReference type="Pfam" id="PF01370"/>
    </source>
</evidence>
<dbReference type="OMA" id="AWYAMSK"/>
<dbReference type="PANTHER" id="PTHR10366">
    <property type="entry name" value="NAD DEPENDENT EPIMERASE/DEHYDRATASE"/>
    <property type="match status" value="1"/>
</dbReference>